<evidence type="ECO:0000313" key="2">
    <source>
        <dbReference type="EMBL" id="GJS57808.1"/>
    </source>
</evidence>
<name>A0ABQ4WXZ3_9ASTR</name>
<dbReference type="Proteomes" id="UP001151760">
    <property type="component" value="Unassembled WGS sequence"/>
</dbReference>
<reference evidence="2" key="2">
    <citation type="submission" date="2022-01" db="EMBL/GenBank/DDBJ databases">
        <authorList>
            <person name="Yamashiro T."/>
            <person name="Shiraishi A."/>
            <person name="Satake H."/>
            <person name="Nakayama K."/>
        </authorList>
    </citation>
    <scope>NUCLEOTIDE SEQUENCE</scope>
</reference>
<feature type="compositionally biased region" description="Basic residues" evidence="1">
    <location>
        <begin position="1"/>
        <end position="18"/>
    </location>
</feature>
<evidence type="ECO:0000313" key="3">
    <source>
        <dbReference type="Proteomes" id="UP001151760"/>
    </source>
</evidence>
<proteinExistence type="predicted"/>
<dbReference type="EMBL" id="BQNB010009034">
    <property type="protein sequence ID" value="GJS57808.1"/>
    <property type="molecule type" value="Genomic_DNA"/>
</dbReference>
<protein>
    <submittedName>
        <fullName evidence="2">Uncharacterized protein</fullName>
    </submittedName>
</protein>
<accession>A0ABQ4WXZ3</accession>
<gene>
    <name evidence="2" type="ORF">Tco_0652592</name>
</gene>
<sequence>MNLKGVRRRLSKPQKKGKQIGGEQDSTKYPSGHKLIKLILKRFVLRKGALSSTVHWNKKKGPPVRHLNTESWQNCRADTKDADDISKQDEGKTQIWRTLTSSHSKVDRPYVDLSREFQNAIVRPATTWNRLDHSPTISRTRTIIWGVCSDGEHGKEESYCKVILEEQAVNLVKSLSHEQCLSRSGLSCDSARHLASLTGGLEEGFIFNKNTPVMSCLMRELITKDIQDLGKGFSKKESSSKCCAEDLLLLTYQDKVKHLPDSKTSCLTSGYGQHVDRNMVISKSCKWEAYARDSYKSSLSTGEEMIKEADRVNELSLKFSDEGR</sequence>
<organism evidence="2 3">
    <name type="scientific">Tanacetum coccineum</name>
    <dbReference type="NCBI Taxonomy" id="301880"/>
    <lineage>
        <taxon>Eukaryota</taxon>
        <taxon>Viridiplantae</taxon>
        <taxon>Streptophyta</taxon>
        <taxon>Embryophyta</taxon>
        <taxon>Tracheophyta</taxon>
        <taxon>Spermatophyta</taxon>
        <taxon>Magnoliopsida</taxon>
        <taxon>eudicotyledons</taxon>
        <taxon>Gunneridae</taxon>
        <taxon>Pentapetalae</taxon>
        <taxon>asterids</taxon>
        <taxon>campanulids</taxon>
        <taxon>Asterales</taxon>
        <taxon>Asteraceae</taxon>
        <taxon>Asteroideae</taxon>
        <taxon>Anthemideae</taxon>
        <taxon>Anthemidinae</taxon>
        <taxon>Tanacetum</taxon>
    </lineage>
</organism>
<feature type="region of interest" description="Disordered" evidence="1">
    <location>
        <begin position="1"/>
        <end position="28"/>
    </location>
</feature>
<keyword evidence="3" id="KW-1185">Reference proteome</keyword>
<reference evidence="2" key="1">
    <citation type="journal article" date="2022" name="Int. J. Mol. Sci.">
        <title>Draft Genome of Tanacetum Coccineum: Genomic Comparison of Closely Related Tanacetum-Family Plants.</title>
        <authorList>
            <person name="Yamashiro T."/>
            <person name="Shiraishi A."/>
            <person name="Nakayama K."/>
            <person name="Satake H."/>
        </authorList>
    </citation>
    <scope>NUCLEOTIDE SEQUENCE</scope>
</reference>
<comment type="caution">
    <text evidence="2">The sequence shown here is derived from an EMBL/GenBank/DDBJ whole genome shotgun (WGS) entry which is preliminary data.</text>
</comment>
<evidence type="ECO:0000256" key="1">
    <source>
        <dbReference type="SAM" id="MobiDB-lite"/>
    </source>
</evidence>